<dbReference type="GO" id="GO:0016020">
    <property type="term" value="C:membrane"/>
    <property type="evidence" value="ECO:0007669"/>
    <property type="project" value="UniProtKB-SubCell"/>
</dbReference>
<keyword evidence="5 6" id="KW-0472">Membrane</keyword>
<dbReference type="InterPro" id="IPR050638">
    <property type="entry name" value="AA-Vitamin_Transporters"/>
</dbReference>
<evidence type="ECO:0000259" key="8">
    <source>
        <dbReference type="Pfam" id="PF00892"/>
    </source>
</evidence>
<evidence type="ECO:0000256" key="6">
    <source>
        <dbReference type="SAM" id="Phobius"/>
    </source>
</evidence>
<feature type="domain" description="EamA" evidence="8">
    <location>
        <begin position="39"/>
        <end position="166"/>
    </location>
</feature>
<evidence type="ECO:0000256" key="3">
    <source>
        <dbReference type="ARBA" id="ARBA00022692"/>
    </source>
</evidence>
<organism evidence="9 10">
    <name type="scientific">Roseomonas acroporae</name>
    <dbReference type="NCBI Taxonomy" id="2937791"/>
    <lineage>
        <taxon>Bacteria</taxon>
        <taxon>Pseudomonadati</taxon>
        <taxon>Pseudomonadota</taxon>
        <taxon>Alphaproteobacteria</taxon>
        <taxon>Acetobacterales</taxon>
        <taxon>Roseomonadaceae</taxon>
        <taxon>Roseomonas</taxon>
    </lineage>
</organism>
<comment type="similarity">
    <text evidence="2">Belongs to the EamA transporter family.</text>
</comment>
<feature type="transmembrane region" description="Helical" evidence="6">
    <location>
        <begin position="127"/>
        <end position="146"/>
    </location>
</feature>
<dbReference type="PANTHER" id="PTHR32322">
    <property type="entry name" value="INNER MEMBRANE TRANSPORTER"/>
    <property type="match status" value="1"/>
</dbReference>
<protein>
    <submittedName>
        <fullName evidence="9">DMT family transporter</fullName>
    </submittedName>
</protein>
<feature type="transmembrane region" description="Helical" evidence="6">
    <location>
        <begin position="300"/>
        <end position="317"/>
    </location>
</feature>
<evidence type="ECO:0000256" key="7">
    <source>
        <dbReference type="SAM" id="SignalP"/>
    </source>
</evidence>
<dbReference type="RefSeq" id="WP_248667902.1">
    <property type="nucleotide sequence ID" value="NZ_JALPRX010000068.1"/>
</dbReference>
<feature type="transmembrane region" description="Helical" evidence="6">
    <location>
        <begin position="153"/>
        <end position="172"/>
    </location>
</feature>
<proteinExistence type="inferred from homology"/>
<feature type="signal peptide" evidence="7">
    <location>
        <begin position="1"/>
        <end position="28"/>
    </location>
</feature>
<keyword evidence="7" id="KW-0732">Signal</keyword>
<keyword evidence="3 6" id="KW-0812">Transmembrane</keyword>
<dbReference type="InterPro" id="IPR000620">
    <property type="entry name" value="EamA_dom"/>
</dbReference>
<feature type="transmembrane region" description="Helical" evidence="6">
    <location>
        <begin position="245"/>
        <end position="264"/>
    </location>
</feature>
<feature type="transmembrane region" description="Helical" evidence="6">
    <location>
        <begin position="273"/>
        <end position="294"/>
    </location>
</feature>
<dbReference type="EMBL" id="JALPRX010000068">
    <property type="protein sequence ID" value="MCK8785784.1"/>
    <property type="molecule type" value="Genomic_DNA"/>
</dbReference>
<evidence type="ECO:0000313" key="9">
    <source>
        <dbReference type="EMBL" id="MCK8785784.1"/>
    </source>
</evidence>
<feature type="transmembrane region" description="Helical" evidence="6">
    <location>
        <begin position="64"/>
        <end position="84"/>
    </location>
</feature>
<dbReference type="PANTHER" id="PTHR32322:SF2">
    <property type="entry name" value="EAMA DOMAIN-CONTAINING PROTEIN"/>
    <property type="match status" value="1"/>
</dbReference>
<feature type="transmembrane region" description="Helical" evidence="6">
    <location>
        <begin position="184"/>
        <end position="203"/>
    </location>
</feature>
<feature type="chain" id="PRO_5040725086" evidence="7">
    <location>
        <begin position="29"/>
        <end position="320"/>
    </location>
</feature>
<dbReference type="InterPro" id="IPR037185">
    <property type="entry name" value="EmrE-like"/>
</dbReference>
<dbReference type="Pfam" id="PF00892">
    <property type="entry name" value="EamA"/>
    <property type="match status" value="2"/>
</dbReference>
<accession>A0A9X1Y8C0</accession>
<comment type="subcellular location">
    <subcellularLocation>
        <location evidence="1">Membrane</location>
        <topology evidence="1">Multi-pass membrane protein</topology>
    </subcellularLocation>
</comment>
<evidence type="ECO:0000256" key="4">
    <source>
        <dbReference type="ARBA" id="ARBA00022989"/>
    </source>
</evidence>
<comment type="caution">
    <text evidence="9">The sequence shown here is derived from an EMBL/GenBank/DDBJ whole genome shotgun (WGS) entry which is preliminary data.</text>
</comment>
<evidence type="ECO:0000256" key="2">
    <source>
        <dbReference type="ARBA" id="ARBA00007362"/>
    </source>
</evidence>
<evidence type="ECO:0000313" key="10">
    <source>
        <dbReference type="Proteomes" id="UP001139516"/>
    </source>
</evidence>
<feature type="domain" description="EamA" evidence="8">
    <location>
        <begin position="184"/>
        <end position="316"/>
    </location>
</feature>
<name>A0A9X1Y8C0_9PROT</name>
<gene>
    <name evidence="9" type="ORF">M0638_15500</name>
</gene>
<sequence length="320" mass="32408">MPPPAASALATPALAASAPLAPTPAATAGPGGNGAAYRLLALAVLLFGGVWPITKSALADATPLWFATGRAGFAALGLMALVAWQGRLRLPAREDWPVVAAIGLLQLAGFFSLGHLALALVPAGRTAVVANATTIWVVPLSVLLLGERMTPRRWLAGGLGLLGVASLAGLFTPGAMGGGAGSPLGYALLLGAALSWSLAIVALRARPPRRPVVELLPWCFVLAALVLGALALWREPAGGIGRSSWPALLFVGLVAAPLGTWATVEVQRRLSPLACSVGFLLMPVVGLLLAAAWLGEALGPDVLAGTALIVASVAIMARER</sequence>
<feature type="transmembrane region" description="Helical" evidence="6">
    <location>
        <begin position="215"/>
        <end position="233"/>
    </location>
</feature>
<evidence type="ECO:0000256" key="5">
    <source>
        <dbReference type="ARBA" id="ARBA00023136"/>
    </source>
</evidence>
<evidence type="ECO:0000256" key="1">
    <source>
        <dbReference type="ARBA" id="ARBA00004141"/>
    </source>
</evidence>
<dbReference type="SUPFAM" id="SSF103481">
    <property type="entry name" value="Multidrug resistance efflux transporter EmrE"/>
    <property type="match status" value="2"/>
</dbReference>
<dbReference type="AlphaFoldDB" id="A0A9X1Y8C0"/>
<keyword evidence="4 6" id="KW-1133">Transmembrane helix</keyword>
<dbReference type="Proteomes" id="UP001139516">
    <property type="component" value="Unassembled WGS sequence"/>
</dbReference>
<reference evidence="9" key="1">
    <citation type="submission" date="2022-04" db="EMBL/GenBank/DDBJ databases">
        <title>Roseomonas acroporae sp. nov., isolated from coral Acropora digitifera.</title>
        <authorList>
            <person name="Sun H."/>
        </authorList>
    </citation>
    <scope>NUCLEOTIDE SEQUENCE</scope>
    <source>
        <strain evidence="9">NAR14</strain>
    </source>
</reference>
<feature type="transmembrane region" description="Helical" evidence="6">
    <location>
        <begin position="96"/>
        <end position="121"/>
    </location>
</feature>
<keyword evidence="10" id="KW-1185">Reference proteome</keyword>